<evidence type="ECO:0000313" key="2">
    <source>
        <dbReference type="EMBL" id="MFC5863507.1"/>
    </source>
</evidence>
<reference evidence="3" key="1">
    <citation type="journal article" date="2019" name="Int. J. Syst. Evol. Microbiol.">
        <title>The Global Catalogue of Microorganisms (GCM) 10K type strain sequencing project: providing services to taxonomists for standard genome sequencing and annotation.</title>
        <authorList>
            <consortium name="The Broad Institute Genomics Platform"/>
            <consortium name="The Broad Institute Genome Sequencing Center for Infectious Disease"/>
            <person name="Wu L."/>
            <person name="Ma J."/>
        </authorList>
    </citation>
    <scope>NUCLEOTIDE SEQUENCE [LARGE SCALE GENOMIC DNA]</scope>
    <source>
        <strain evidence="3">JCM 4087</strain>
    </source>
</reference>
<keyword evidence="1" id="KW-0472">Membrane</keyword>
<dbReference type="RefSeq" id="WP_263340365.1">
    <property type="nucleotide sequence ID" value="NZ_JAGSYH010000005.1"/>
</dbReference>
<keyword evidence="1" id="KW-0812">Transmembrane</keyword>
<dbReference type="Proteomes" id="UP001596091">
    <property type="component" value="Unassembled WGS sequence"/>
</dbReference>
<keyword evidence="3" id="KW-1185">Reference proteome</keyword>
<organism evidence="2 3">
    <name type="scientific">Acidicapsa dinghuensis</name>
    <dbReference type="NCBI Taxonomy" id="2218256"/>
    <lineage>
        <taxon>Bacteria</taxon>
        <taxon>Pseudomonadati</taxon>
        <taxon>Acidobacteriota</taxon>
        <taxon>Terriglobia</taxon>
        <taxon>Terriglobales</taxon>
        <taxon>Acidobacteriaceae</taxon>
        <taxon>Acidicapsa</taxon>
    </lineage>
</organism>
<feature type="transmembrane region" description="Helical" evidence="1">
    <location>
        <begin position="176"/>
        <end position="198"/>
    </location>
</feature>
<accession>A0ABW1EI68</accession>
<sequence>MTSKKSNPPEFALWWLRHMCPGQHNEVLTGDLIERFREGATRGWFWKQTLIASITGAASELRRRWAFFCYAIIGSAAMCLMPRYAPIKMSIWLHWSELPWPLSQFVFEGAAPVVVTLVALSVLAAGLLIEHSFRWTYIFRTWIINIALLTVSHYSIDLFPRLLRPIPGDPYVKVLIIPQAVQVLFLVSTFLVAAWLGCPMKPSASKVRQTGHKTS</sequence>
<feature type="transmembrane region" description="Helical" evidence="1">
    <location>
        <begin position="65"/>
        <end position="85"/>
    </location>
</feature>
<name>A0ABW1EI68_9BACT</name>
<dbReference type="EMBL" id="JBHSPH010000005">
    <property type="protein sequence ID" value="MFC5863507.1"/>
    <property type="molecule type" value="Genomic_DNA"/>
</dbReference>
<gene>
    <name evidence="2" type="ORF">ACFPT7_14470</name>
</gene>
<evidence type="ECO:0000256" key="1">
    <source>
        <dbReference type="SAM" id="Phobius"/>
    </source>
</evidence>
<feature type="transmembrane region" description="Helical" evidence="1">
    <location>
        <begin position="105"/>
        <end position="125"/>
    </location>
</feature>
<proteinExistence type="predicted"/>
<comment type="caution">
    <text evidence="2">The sequence shown here is derived from an EMBL/GenBank/DDBJ whole genome shotgun (WGS) entry which is preliminary data.</text>
</comment>
<protein>
    <submittedName>
        <fullName evidence="2">Uncharacterized protein</fullName>
    </submittedName>
</protein>
<evidence type="ECO:0000313" key="3">
    <source>
        <dbReference type="Proteomes" id="UP001596091"/>
    </source>
</evidence>
<feature type="transmembrane region" description="Helical" evidence="1">
    <location>
        <begin position="137"/>
        <end position="156"/>
    </location>
</feature>
<keyword evidence="1" id="KW-1133">Transmembrane helix</keyword>